<organism evidence="1 2">
    <name type="scientific">Vibrio metschnikovii</name>
    <dbReference type="NCBI Taxonomy" id="28172"/>
    <lineage>
        <taxon>Bacteria</taxon>
        <taxon>Pseudomonadati</taxon>
        <taxon>Pseudomonadota</taxon>
        <taxon>Gammaproteobacteria</taxon>
        <taxon>Vibrionales</taxon>
        <taxon>Vibrionaceae</taxon>
        <taxon>Vibrio</taxon>
    </lineage>
</organism>
<evidence type="ECO:0000313" key="1">
    <source>
        <dbReference type="EMBL" id="MBC5853243.1"/>
    </source>
</evidence>
<reference evidence="1" key="1">
    <citation type="submission" date="2020-08" db="EMBL/GenBank/DDBJ databases">
        <title>Genome Sequencing and Pan-Genome Analysis of Migratory bird Vibrio Strains, Inner Mongolia.</title>
        <authorList>
            <person name="Zheng L."/>
        </authorList>
    </citation>
    <scope>NUCLEOTIDE SEQUENCE</scope>
    <source>
        <strain evidence="1">M13F</strain>
    </source>
</reference>
<comment type="caution">
    <text evidence="1">The sequence shown here is derived from an EMBL/GenBank/DDBJ whole genome shotgun (WGS) entry which is preliminary data.</text>
</comment>
<dbReference type="EMBL" id="JACRUP010000029">
    <property type="protein sequence ID" value="MBC5853243.1"/>
    <property type="molecule type" value="Genomic_DNA"/>
</dbReference>
<dbReference type="Proteomes" id="UP000615796">
    <property type="component" value="Unassembled WGS sequence"/>
</dbReference>
<dbReference type="AlphaFoldDB" id="A0A9X0RBC3"/>
<proteinExistence type="predicted"/>
<gene>
    <name evidence="1" type="ORF">H8Q88_20400</name>
</gene>
<evidence type="ECO:0000313" key="2">
    <source>
        <dbReference type="Proteomes" id="UP000615796"/>
    </source>
</evidence>
<name>A0A9X0RBC3_VIBME</name>
<keyword evidence="2" id="KW-1185">Reference proteome</keyword>
<protein>
    <submittedName>
        <fullName evidence="1">Uncharacterized protein</fullName>
    </submittedName>
</protein>
<sequence length="67" mass="7586">MIMKYGKLAQDCGERLPLEVMRSAAGYYIGTSEDGMPFSRESAEYFDNQSNAEEALETGNWTQRLMP</sequence>
<accession>A0A9X0RBC3</accession>